<dbReference type="InterPro" id="IPR007487">
    <property type="entry name" value="ABC_transpt-TYRBP-like"/>
</dbReference>
<sequence>MRRRRFIGLVGGAAASATLWPLAARAQQDLPVIGLLHAGSREENAKRLASFQKGLADAGFVEGQNVTIEYRWASGRNDDLPAMAADLVRRRVSVITTPGSTAAAVVASAATTTIPVVFSSGTDPVALGLVTSLRRPGGNVTGITSLNAELAAKRLGLLRELVPKAARYFALVKPTSELAAPFVRDLLGAAASLDITVDVLNADTADQIDAAFAGIPKSPGNVMVFGPEGFFYIHRARIADLALRGGLSTMFDVRDYVDAGGLASYGSDYLDLMELTGNYVARVLKGAKPADLPVQQATKFEFVINRKTARALGIEIPPTVLATADDVID</sequence>
<dbReference type="RefSeq" id="WP_172899847.1">
    <property type="nucleotide sequence ID" value="NZ_LT670818.1"/>
</dbReference>
<dbReference type="EMBL" id="LT670818">
    <property type="protein sequence ID" value="SHG39965.1"/>
    <property type="molecule type" value="Genomic_DNA"/>
</dbReference>
<feature type="chain" id="PRO_5012251622" evidence="1">
    <location>
        <begin position="27"/>
        <end position="329"/>
    </location>
</feature>
<keyword evidence="1" id="KW-0732">Signal</keyword>
<evidence type="ECO:0000313" key="2">
    <source>
        <dbReference type="EMBL" id="SHG39965.1"/>
    </source>
</evidence>
<gene>
    <name evidence="2" type="ORF">SAMN05444169_2231</name>
</gene>
<dbReference type="Proteomes" id="UP000190675">
    <property type="component" value="Chromosome I"/>
</dbReference>
<dbReference type="PANTHER" id="PTHR35271">
    <property type="entry name" value="ABC TRANSPORTER, SUBSTRATE-BINDING LIPOPROTEIN-RELATED"/>
    <property type="match status" value="1"/>
</dbReference>
<name>A0A1M5JHT5_9BRAD</name>
<dbReference type="PANTHER" id="PTHR35271:SF1">
    <property type="entry name" value="ABC TRANSPORTER, SUBSTRATE-BINDING LIPOPROTEIN"/>
    <property type="match status" value="1"/>
</dbReference>
<organism evidence="2 3">
    <name type="scientific">Bradyrhizobium erythrophlei</name>
    <dbReference type="NCBI Taxonomy" id="1437360"/>
    <lineage>
        <taxon>Bacteria</taxon>
        <taxon>Pseudomonadati</taxon>
        <taxon>Pseudomonadota</taxon>
        <taxon>Alphaproteobacteria</taxon>
        <taxon>Hyphomicrobiales</taxon>
        <taxon>Nitrobacteraceae</taxon>
        <taxon>Bradyrhizobium</taxon>
    </lineage>
</organism>
<reference evidence="2 3" key="1">
    <citation type="submission" date="2016-11" db="EMBL/GenBank/DDBJ databases">
        <authorList>
            <person name="Jaros S."/>
            <person name="Januszkiewicz K."/>
            <person name="Wedrychowicz H."/>
        </authorList>
    </citation>
    <scope>NUCLEOTIDE SEQUENCE [LARGE SCALE GENOMIC DNA]</scope>
    <source>
        <strain evidence="2 3">GAS242</strain>
    </source>
</reference>
<dbReference type="CDD" id="cd06325">
    <property type="entry name" value="PBP1_ABC_unchar_transporter"/>
    <property type="match status" value="1"/>
</dbReference>
<feature type="signal peptide" evidence="1">
    <location>
        <begin position="1"/>
        <end position="26"/>
    </location>
</feature>
<evidence type="ECO:0000256" key="1">
    <source>
        <dbReference type="SAM" id="SignalP"/>
    </source>
</evidence>
<dbReference type="AlphaFoldDB" id="A0A1M5JHT5"/>
<dbReference type="Gene3D" id="3.40.50.2300">
    <property type="match status" value="2"/>
</dbReference>
<protein>
    <submittedName>
        <fullName evidence="2">Putative ABC transport system substrate-binding protein</fullName>
    </submittedName>
</protein>
<proteinExistence type="predicted"/>
<accession>A0A1M5JHT5</accession>
<evidence type="ECO:0000313" key="3">
    <source>
        <dbReference type="Proteomes" id="UP000190675"/>
    </source>
</evidence>
<dbReference type="Pfam" id="PF04392">
    <property type="entry name" value="ABC_sub_bind"/>
    <property type="match status" value="1"/>
</dbReference>